<dbReference type="OrthoDB" id="9449069at2759"/>
<dbReference type="PRINTS" id="PR00264">
    <property type="entry name" value="INTERLEUKIN1"/>
</dbReference>
<dbReference type="SUPFAM" id="SSF50353">
    <property type="entry name" value="Cytokine"/>
    <property type="match status" value="2"/>
</dbReference>
<dbReference type="GO" id="GO:0048246">
    <property type="term" value="P:macrophage chemotaxis"/>
    <property type="evidence" value="ECO:0007669"/>
    <property type="project" value="TreeGrafter"/>
</dbReference>
<dbReference type="Pfam" id="PF00340">
    <property type="entry name" value="IL1"/>
    <property type="match status" value="2"/>
</dbReference>
<gene>
    <name evidence="13" type="ORF">JZ751_001598</name>
</gene>
<dbReference type="GO" id="GO:0051781">
    <property type="term" value="P:positive regulation of cell division"/>
    <property type="evidence" value="ECO:0007669"/>
    <property type="project" value="UniProtKB-KW"/>
</dbReference>
<keyword evidence="9" id="KW-0395">Inflammatory response</keyword>
<keyword evidence="10" id="KW-0458">Lysosome</keyword>
<comment type="caution">
    <text evidence="13">The sequence shown here is derived from an EMBL/GenBank/DDBJ whole genome shotgun (WGS) entry which is preliminary data.</text>
</comment>
<dbReference type="GO" id="GO:0010628">
    <property type="term" value="P:positive regulation of gene expression"/>
    <property type="evidence" value="ECO:0007669"/>
    <property type="project" value="TreeGrafter"/>
</dbReference>
<evidence type="ECO:0000256" key="4">
    <source>
        <dbReference type="ARBA" id="ARBA00010448"/>
    </source>
</evidence>
<dbReference type="Proteomes" id="UP000824540">
    <property type="component" value="Unassembled WGS sequence"/>
</dbReference>
<accession>A0A8T2PU53</accession>
<sequence>MELKAVCRDFGKAPRCDLHEGLQLEVTQHPHSLRQVANLIVMLQRMKHNHTPVGTEFSDDDLLNIMLEIVLEEREPSHFMSAVESRASVFRSRTTVGCSVCDEQQKSWVLNQWPLQLQAVMLQGSNMDLKVNLSLSTYMARSFTDGASRPVALGIAGKDLYLSCSESDGNPVLQLEEITGKEMLKEIDAQGDMVRFLFLRKDSGFSSTTFESLKFRGWFISTAVENRMPLNRKDNMAACMDFEKAPRCDLHEGLQLEVTQHPHSLRQVANLIVMLQRMKHNHTPVGTEFSDDDLLNIMLEIVLEERVPSHFMSAIESRASVFRSRTTVGCSVCDEQQKSWVLNQWPLQLQAVMLQGSNMDLKVNLSLSTYMARSFTDGASRPVALGIAGKDLYLSCSESDGNPVLQLEEITGKEMLKEIDAQGDMVRFLFLRKDSGFSSTTFESLKFRGWFISTAVENRMPVQMCHKEDDTRITCFTIKQL</sequence>
<dbReference type="GO" id="GO:0005764">
    <property type="term" value="C:lysosome"/>
    <property type="evidence" value="ECO:0007669"/>
    <property type="project" value="UniProtKB-SubCell"/>
</dbReference>
<keyword evidence="8" id="KW-0666">Pyrogen</keyword>
<dbReference type="GO" id="GO:0001660">
    <property type="term" value="P:fever generation"/>
    <property type="evidence" value="ECO:0007669"/>
    <property type="project" value="UniProtKB-KW"/>
</dbReference>
<dbReference type="GO" id="GO:0005125">
    <property type="term" value="F:cytokine activity"/>
    <property type="evidence" value="ECO:0007669"/>
    <property type="project" value="UniProtKB-UniRule"/>
</dbReference>
<keyword evidence="6" id="KW-0202">Cytokine</keyword>
<evidence type="ECO:0000256" key="5">
    <source>
        <dbReference type="ARBA" id="ARBA00022490"/>
    </source>
</evidence>
<dbReference type="PRINTS" id="PR01359">
    <property type="entry name" value="INTRLEUKIN1B"/>
</dbReference>
<dbReference type="GO" id="GO:1901222">
    <property type="term" value="P:regulation of non-canonical NF-kappaB signal transduction"/>
    <property type="evidence" value="ECO:0007669"/>
    <property type="project" value="TreeGrafter"/>
</dbReference>
<dbReference type="SMART" id="SM00125">
    <property type="entry name" value="IL1"/>
    <property type="match status" value="2"/>
</dbReference>
<reference evidence="13" key="1">
    <citation type="thesis" date="2021" institute="BYU ScholarsArchive" country="Provo, UT, USA">
        <title>Applications of and Algorithms for Genome Assembly and Genomic Analyses with an Emphasis on Marine Teleosts.</title>
        <authorList>
            <person name="Pickett B.D."/>
        </authorList>
    </citation>
    <scope>NUCLEOTIDE SEQUENCE</scope>
    <source>
        <strain evidence="13">HI-2016</strain>
    </source>
</reference>
<evidence type="ECO:0000256" key="2">
    <source>
        <dbReference type="ARBA" id="ARBA00004514"/>
    </source>
</evidence>
<dbReference type="PANTHER" id="PTHR10078">
    <property type="entry name" value="INTERLEUKIN-1 FAMILY MEMBER"/>
    <property type="match status" value="1"/>
</dbReference>
<keyword evidence="14" id="KW-1185">Reference proteome</keyword>
<evidence type="ECO:0000313" key="14">
    <source>
        <dbReference type="Proteomes" id="UP000824540"/>
    </source>
</evidence>
<evidence type="ECO:0000256" key="8">
    <source>
        <dbReference type="ARBA" id="ARBA00022620"/>
    </source>
</evidence>
<dbReference type="AlphaFoldDB" id="A0A8T2PU53"/>
<keyword evidence="7 12" id="KW-0964">Secreted</keyword>
<proteinExistence type="inferred from homology"/>
<evidence type="ECO:0000256" key="9">
    <source>
        <dbReference type="ARBA" id="ARBA00023198"/>
    </source>
</evidence>
<dbReference type="GO" id="GO:0019221">
    <property type="term" value="P:cytokine-mediated signaling pathway"/>
    <property type="evidence" value="ECO:0007669"/>
    <property type="project" value="TreeGrafter"/>
</dbReference>
<keyword evidence="5" id="KW-0963">Cytoplasm</keyword>
<dbReference type="GO" id="GO:0005149">
    <property type="term" value="F:interleukin-1 receptor binding"/>
    <property type="evidence" value="ECO:0007669"/>
    <property type="project" value="UniProtKB-UniRule"/>
</dbReference>
<keyword evidence="11" id="KW-0497">Mitogen</keyword>
<dbReference type="Gene3D" id="2.80.10.50">
    <property type="match status" value="2"/>
</dbReference>
<dbReference type="GO" id="GO:0042119">
    <property type="term" value="P:neutrophil activation"/>
    <property type="evidence" value="ECO:0007669"/>
    <property type="project" value="TreeGrafter"/>
</dbReference>
<name>A0A8T2PU53_9TELE</name>
<dbReference type="PRINTS" id="PR01357">
    <property type="entry name" value="INTRLEUKN1AB"/>
</dbReference>
<comment type="subcellular location">
    <subcellularLocation>
        <location evidence="2">Cytoplasm</location>
        <location evidence="2">Cytosol</location>
    </subcellularLocation>
    <subcellularLocation>
        <location evidence="1">Lysosome</location>
    </subcellularLocation>
    <subcellularLocation>
        <location evidence="3">Secreted</location>
        <location evidence="3">Extracellular exosome</location>
    </subcellularLocation>
</comment>
<dbReference type="PANTHER" id="PTHR10078:SF30">
    <property type="entry name" value="INTERLEUKIN-1 BETA"/>
    <property type="match status" value="1"/>
</dbReference>
<dbReference type="InterPro" id="IPR000975">
    <property type="entry name" value="IL-1_fam"/>
</dbReference>
<dbReference type="GO" id="GO:0071222">
    <property type="term" value="P:cellular response to lipopolysaccharide"/>
    <property type="evidence" value="ECO:0007669"/>
    <property type="project" value="TreeGrafter"/>
</dbReference>
<evidence type="ECO:0000256" key="10">
    <source>
        <dbReference type="ARBA" id="ARBA00023228"/>
    </source>
</evidence>
<comment type="similarity">
    <text evidence="4 12">Belongs to the IL-1 family.</text>
</comment>
<evidence type="ECO:0000256" key="6">
    <source>
        <dbReference type="ARBA" id="ARBA00022514"/>
    </source>
</evidence>
<dbReference type="GO" id="GO:0005615">
    <property type="term" value="C:extracellular space"/>
    <property type="evidence" value="ECO:0007669"/>
    <property type="project" value="UniProtKB-KW"/>
</dbReference>
<evidence type="ECO:0000256" key="1">
    <source>
        <dbReference type="ARBA" id="ARBA00004371"/>
    </source>
</evidence>
<dbReference type="EMBL" id="JAFBMS010000002">
    <property type="protein sequence ID" value="KAG9354885.1"/>
    <property type="molecule type" value="Genomic_DNA"/>
</dbReference>
<dbReference type="GO" id="GO:0006955">
    <property type="term" value="P:immune response"/>
    <property type="evidence" value="ECO:0007669"/>
    <property type="project" value="InterPro"/>
</dbReference>
<evidence type="ECO:0000256" key="7">
    <source>
        <dbReference type="ARBA" id="ARBA00022525"/>
    </source>
</evidence>
<dbReference type="GO" id="GO:0005829">
    <property type="term" value="C:cytosol"/>
    <property type="evidence" value="ECO:0007669"/>
    <property type="project" value="UniProtKB-SubCell"/>
</dbReference>
<evidence type="ECO:0000313" key="13">
    <source>
        <dbReference type="EMBL" id="KAG9354885.1"/>
    </source>
</evidence>
<dbReference type="InterPro" id="IPR008996">
    <property type="entry name" value="IL1/FGF"/>
</dbReference>
<evidence type="ECO:0000256" key="12">
    <source>
        <dbReference type="RuleBase" id="RU003753"/>
    </source>
</evidence>
<dbReference type="CDD" id="cd23296">
    <property type="entry name" value="beta-trefoil_IL1B"/>
    <property type="match status" value="2"/>
</dbReference>
<protein>
    <recommendedName>
        <fullName evidence="12">Interleukin-1</fullName>
    </recommendedName>
</protein>
<evidence type="ECO:0000256" key="3">
    <source>
        <dbReference type="ARBA" id="ARBA00004550"/>
    </source>
</evidence>
<organism evidence="13 14">
    <name type="scientific">Albula glossodonta</name>
    <name type="common">roundjaw bonefish</name>
    <dbReference type="NCBI Taxonomy" id="121402"/>
    <lineage>
        <taxon>Eukaryota</taxon>
        <taxon>Metazoa</taxon>
        <taxon>Chordata</taxon>
        <taxon>Craniata</taxon>
        <taxon>Vertebrata</taxon>
        <taxon>Euteleostomi</taxon>
        <taxon>Actinopterygii</taxon>
        <taxon>Neopterygii</taxon>
        <taxon>Teleostei</taxon>
        <taxon>Albuliformes</taxon>
        <taxon>Albulidae</taxon>
        <taxon>Albula</taxon>
    </lineage>
</organism>
<evidence type="ECO:0000256" key="11">
    <source>
        <dbReference type="ARBA" id="ARBA00023246"/>
    </source>
</evidence>